<organism evidence="2">
    <name type="scientific">freshwater metagenome</name>
    <dbReference type="NCBI Taxonomy" id="449393"/>
    <lineage>
        <taxon>unclassified sequences</taxon>
        <taxon>metagenomes</taxon>
        <taxon>ecological metagenomes</taxon>
    </lineage>
</organism>
<keyword evidence="1" id="KW-0812">Transmembrane</keyword>
<feature type="transmembrane region" description="Helical" evidence="1">
    <location>
        <begin position="41"/>
        <end position="66"/>
    </location>
</feature>
<keyword evidence="1" id="KW-1133">Transmembrane helix</keyword>
<accession>A0A6J5ZD30</accession>
<dbReference type="Pfam" id="PF10745">
    <property type="entry name" value="DUF2530"/>
    <property type="match status" value="1"/>
</dbReference>
<dbReference type="AlphaFoldDB" id="A0A6J5ZD30"/>
<name>A0A6J5ZD30_9ZZZZ</name>
<evidence type="ECO:0000256" key="1">
    <source>
        <dbReference type="SAM" id="Phobius"/>
    </source>
</evidence>
<sequence length="109" mass="11862">MLCVFVGELMEVKASVVPVSNRDDFPNSAKEHESGSSLQPLVLTGVTTVTVGMVIWIVGLITTAVFYTQLQNSGRGDWPWIALAGVFLGALGRIFALRRAKRLGITERE</sequence>
<dbReference type="InterPro" id="IPR019681">
    <property type="entry name" value="DUF2530"/>
</dbReference>
<feature type="transmembrane region" description="Helical" evidence="1">
    <location>
        <begin position="78"/>
        <end position="96"/>
    </location>
</feature>
<keyword evidence="1" id="KW-0472">Membrane</keyword>
<proteinExistence type="predicted"/>
<dbReference type="EMBL" id="CAESAJ010000102">
    <property type="protein sequence ID" value="CAB4340584.1"/>
    <property type="molecule type" value="Genomic_DNA"/>
</dbReference>
<protein>
    <submittedName>
        <fullName evidence="2">Unannotated protein</fullName>
    </submittedName>
</protein>
<gene>
    <name evidence="2" type="ORF">UFOPK3770_00922</name>
</gene>
<evidence type="ECO:0000313" key="2">
    <source>
        <dbReference type="EMBL" id="CAB4340584.1"/>
    </source>
</evidence>
<reference evidence="2" key="1">
    <citation type="submission" date="2020-05" db="EMBL/GenBank/DDBJ databases">
        <authorList>
            <person name="Chiriac C."/>
            <person name="Salcher M."/>
            <person name="Ghai R."/>
            <person name="Kavagutti S V."/>
        </authorList>
    </citation>
    <scope>NUCLEOTIDE SEQUENCE</scope>
</reference>